<reference evidence="1 2" key="1">
    <citation type="submission" date="2024-05" db="EMBL/GenBank/DDBJ databases">
        <authorList>
            <person name="Haq I."/>
            <person name="Ullah Z."/>
            <person name="Ahmad R."/>
            <person name="Li M."/>
            <person name="Tong Y."/>
        </authorList>
    </citation>
    <scope>NUCLEOTIDE SEQUENCE [LARGE SCALE GENOMIC DNA]</scope>
    <source>
        <strain evidence="1 2">16A2E</strain>
    </source>
</reference>
<comment type="caution">
    <text evidence="1">The sequence shown here is derived from an EMBL/GenBank/DDBJ whole genome shotgun (WGS) entry which is preliminary data.</text>
</comment>
<dbReference type="EMBL" id="JBDIML010000008">
    <property type="protein sequence ID" value="MEN2768877.1"/>
    <property type="molecule type" value="Genomic_DNA"/>
</dbReference>
<dbReference type="SUPFAM" id="SSF140500">
    <property type="entry name" value="BAS1536-like"/>
    <property type="match status" value="1"/>
</dbReference>
<dbReference type="Pfam" id="PF09388">
    <property type="entry name" value="SpoOE-like"/>
    <property type="match status" value="1"/>
</dbReference>
<dbReference type="InterPro" id="IPR037208">
    <property type="entry name" value="Spo0E-like_sf"/>
</dbReference>
<dbReference type="InterPro" id="IPR018540">
    <property type="entry name" value="Spo0E-like"/>
</dbReference>
<protein>
    <submittedName>
        <fullName evidence="1">Aspartyl-phosphate phosphatase Spo0E family protein</fullName>
    </submittedName>
</protein>
<evidence type="ECO:0000313" key="2">
    <source>
        <dbReference type="Proteomes" id="UP001444625"/>
    </source>
</evidence>
<name>A0ABU9XKQ0_9BACI</name>
<gene>
    <name evidence="1" type="ORF">ABC228_17020</name>
</gene>
<dbReference type="InterPro" id="IPR036638">
    <property type="entry name" value="HLH_DNA-bd_sf"/>
</dbReference>
<dbReference type="Proteomes" id="UP001444625">
    <property type="component" value="Unassembled WGS sequence"/>
</dbReference>
<proteinExistence type="predicted"/>
<evidence type="ECO:0000313" key="1">
    <source>
        <dbReference type="EMBL" id="MEN2768877.1"/>
    </source>
</evidence>
<organism evidence="1 2">
    <name type="scientific">Ornithinibacillus xuwenensis</name>
    <dbReference type="NCBI Taxonomy" id="3144668"/>
    <lineage>
        <taxon>Bacteria</taxon>
        <taxon>Bacillati</taxon>
        <taxon>Bacillota</taxon>
        <taxon>Bacilli</taxon>
        <taxon>Bacillales</taxon>
        <taxon>Bacillaceae</taxon>
        <taxon>Ornithinibacillus</taxon>
    </lineage>
</organism>
<dbReference type="RefSeq" id="WP_345826376.1">
    <property type="nucleotide sequence ID" value="NZ_JBDIML010000008.1"/>
</dbReference>
<sequence length="51" mass="6089">MDKLLQKIEQCRKEMIALSDTHKLNSEVIVEKSKKLDHLLNEYRMNNMTNN</sequence>
<dbReference type="Gene3D" id="4.10.280.10">
    <property type="entry name" value="Helix-loop-helix DNA-binding domain"/>
    <property type="match status" value="1"/>
</dbReference>
<accession>A0ABU9XKQ0</accession>
<keyword evidence="2" id="KW-1185">Reference proteome</keyword>